<dbReference type="PRINTS" id="PR00032">
    <property type="entry name" value="HTHARAC"/>
</dbReference>
<evidence type="ECO:0000259" key="5">
    <source>
        <dbReference type="PROSITE" id="PS01124"/>
    </source>
</evidence>
<dbReference type="Pfam" id="PF12833">
    <property type="entry name" value="HTH_18"/>
    <property type="match status" value="1"/>
</dbReference>
<reference evidence="6 7" key="1">
    <citation type="submission" date="2018-01" db="EMBL/GenBank/DDBJ databases">
        <authorList>
            <person name="Fu G.-Y."/>
        </authorList>
    </citation>
    <scope>NUCLEOTIDE SEQUENCE [LARGE SCALE GENOMIC DNA]</scope>
    <source>
        <strain evidence="6 7">SY39</strain>
    </source>
</reference>
<feature type="compositionally biased region" description="Polar residues" evidence="4">
    <location>
        <begin position="352"/>
        <end position="366"/>
    </location>
</feature>
<dbReference type="InterPro" id="IPR009057">
    <property type="entry name" value="Homeodomain-like_sf"/>
</dbReference>
<feature type="domain" description="HTH araC/xylS-type" evidence="5">
    <location>
        <begin position="234"/>
        <end position="332"/>
    </location>
</feature>
<dbReference type="Proteomes" id="UP000242205">
    <property type="component" value="Chromosome"/>
</dbReference>
<name>A0A2I6S812_9RHOO</name>
<evidence type="ECO:0000256" key="2">
    <source>
        <dbReference type="ARBA" id="ARBA00023125"/>
    </source>
</evidence>
<dbReference type="Gene3D" id="1.10.10.60">
    <property type="entry name" value="Homeodomain-like"/>
    <property type="match status" value="2"/>
</dbReference>
<dbReference type="InterPro" id="IPR018060">
    <property type="entry name" value="HTH_AraC"/>
</dbReference>
<sequence length="366" mass="39970">MSASRPPVSVAILAFEQTSASVVHGMYDLFMSAGRDWGVIVDGRPGPCLMRPRIVARRRGALTVSNGIVIHAHAGFDKTAVPDIVCVPEVTIAPGEPLTELFDPEIAWIRQCHAAGAIIANACSGVMLPAQAGLLDGLEATTHWAYCDVLRERHPKVRVQPQRALVVSGDAHRLVMAGGGTSWLDLALYLIARSIDVESAMQVARINLIDWHAIGQQPFARLARSRQVEDAVIARCQAWIAEHYAEHSPVAAMAGLSGLPERSFKRRFREATGMAPLEYVHTLRIEEAKHMLETGDTPIDEIAAEVGYEDPRFFSRLFRRQVHLSPAQYRKRFGAVRRMLATHGGYAVPGKSPSSSSMTASRNAGT</sequence>
<dbReference type="SUPFAM" id="SSF52317">
    <property type="entry name" value="Class I glutamine amidotransferase-like"/>
    <property type="match status" value="1"/>
</dbReference>
<evidence type="ECO:0000256" key="4">
    <source>
        <dbReference type="SAM" id="MobiDB-lite"/>
    </source>
</evidence>
<keyword evidence="2" id="KW-0238">DNA-binding</keyword>
<dbReference type="PROSITE" id="PS01124">
    <property type="entry name" value="HTH_ARAC_FAMILY_2"/>
    <property type="match status" value="1"/>
</dbReference>
<keyword evidence="7" id="KW-1185">Reference proteome</keyword>
<keyword evidence="1" id="KW-0805">Transcription regulation</keyword>
<dbReference type="AlphaFoldDB" id="A0A2I6S812"/>
<dbReference type="InterPro" id="IPR052158">
    <property type="entry name" value="INH-QAR"/>
</dbReference>
<dbReference type="Gene3D" id="3.40.50.880">
    <property type="match status" value="1"/>
</dbReference>
<organism evidence="6 7">
    <name type="scientific">Pseudazoarcus pumilus</name>
    <dbReference type="NCBI Taxonomy" id="2067960"/>
    <lineage>
        <taxon>Bacteria</taxon>
        <taxon>Pseudomonadati</taxon>
        <taxon>Pseudomonadota</taxon>
        <taxon>Betaproteobacteria</taxon>
        <taxon>Rhodocyclales</taxon>
        <taxon>Zoogloeaceae</taxon>
        <taxon>Pseudazoarcus</taxon>
    </lineage>
</organism>
<dbReference type="OrthoDB" id="9794896at2"/>
<dbReference type="GO" id="GO:0003700">
    <property type="term" value="F:DNA-binding transcription factor activity"/>
    <property type="evidence" value="ECO:0007669"/>
    <property type="project" value="InterPro"/>
</dbReference>
<protein>
    <submittedName>
        <fullName evidence="6">AraC family transcriptional regulator</fullName>
    </submittedName>
</protein>
<dbReference type="SMART" id="SM00342">
    <property type="entry name" value="HTH_ARAC"/>
    <property type="match status" value="1"/>
</dbReference>
<dbReference type="InterPro" id="IPR020449">
    <property type="entry name" value="Tscrpt_reg_AraC-type_HTH"/>
</dbReference>
<dbReference type="KEGG" id="atw:C0099_10895"/>
<evidence type="ECO:0000256" key="1">
    <source>
        <dbReference type="ARBA" id="ARBA00023015"/>
    </source>
</evidence>
<dbReference type="PANTHER" id="PTHR43130:SF3">
    <property type="entry name" value="HTH-TYPE TRANSCRIPTIONAL REGULATOR RV1931C"/>
    <property type="match status" value="1"/>
</dbReference>
<evidence type="ECO:0000313" key="6">
    <source>
        <dbReference type="EMBL" id="AUN95388.1"/>
    </source>
</evidence>
<dbReference type="RefSeq" id="WP_102247437.1">
    <property type="nucleotide sequence ID" value="NZ_CP025682.1"/>
</dbReference>
<dbReference type="SUPFAM" id="SSF46689">
    <property type="entry name" value="Homeodomain-like"/>
    <property type="match status" value="2"/>
</dbReference>
<accession>A0A2I6S812</accession>
<gene>
    <name evidence="6" type="ORF">C0099_10895</name>
</gene>
<keyword evidence="3" id="KW-0804">Transcription</keyword>
<dbReference type="PANTHER" id="PTHR43130">
    <property type="entry name" value="ARAC-FAMILY TRANSCRIPTIONAL REGULATOR"/>
    <property type="match status" value="1"/>
</dbReference>
<feature type="region of interest" description="Disordered" evidence="4">
    <location>
        <begin position="344"/>
        <end position="366"/>
    </location>
</feature>
<dbReference type="EMBL" id="CP025682">
    <property type="protein sequence ID" value="AUN95388.1"/>
    <property type="molecule type" value="Genomic_DNA"/>
</dbReference>
<dbReference type="InterPro" id="IPR029062">
    <property type="entry name" value="Class_I_gatase-like"/>
</dbReference>
<proteinExistence type="predicted"/>
<dbReference type="GO" id="GO:0043565">
    <property type="term" value="F:sequence-specific DNA binding"/>
    <property type="evidence" value="ECO:0007669"/>
    <property type="project" value="InterPro"/>
</dbReference>
<evidence type="ECO:0000256" key="3">
    <source>
        <dbReference type="ARBA" id="ARBA00023163"/>
    </source>
</evidence>
<evidence type="ECO:0000313" key="7">
    <source>
        <dbReference type="Proteomes" id="UP000242205"/>
    </source>
</evidence>